<evidence type="ECO:0000259" key="3">
    <source>
        <dbReference type="PROSITE" id="PS01124"/>
    </source>
</evidence>
<dbReference type="EMBL" id="WMBA01000067">
    <property type="protein sequence ID" value="MTD58418.1"/>
    <property type="molecule type" value="Genomic_DNA"/>
</dbReference>
<dbReference type="SMART" id="SM00342">
    <property type="entry name" value="HTH_ARAC"/>
    <property type="match status" value="1"/>
</dbReference>
<organism evidence="4 5">
    <name type="scientific">Amycolatopsis pithecellobii</name>
    <dbReference type="NCBI Taxonomy" id="664692"/>
    <lineage>
        <taxon>Bacteria</taxon>
        <taxon>Bacillati</taxon>
        <taxon>Actinomycetota</taxon>
        <taxon>Actinomycetes</taxon>
        <taxon>Pseudonocardiales</taxon>
        <taxon>Pseudonocardiaceae</taxon>
        <taxon>Amycolatopsis</taxon>
    </lineage>
</organism>
<dbReference type="GO" id="GO:0043565">
    <property type="term" value="F:sequence-specific DNA binding"/>
    <property type="evidence" value="ECO:0007669"/>
    <property type="project" value="InterPro"/>
</dbReference>
<reference evidence="4 5" key="1">
    <citation type="submission" date="2019-11" db="EMBL/GenBank/DDBJ databases">
        <title>Draft genome of Amycolatopsis RM579.</title>
        <authorList>
            <person name="Duangmal K."/>
            <person name="Mingma R."/>
        </authorList>
    </citation>
    <scope>NUCLEOTIDE SEQUENCE [LARGE SCALE GENOMIC DNA]</scope>
    <source>
        <strain evidence="4 5">RM579</strain>
    </source>
</reference>
<feature type="domain" description="HTH araC/xylS-type" evidence="3">
    <location>
        <begin position="185"/>
        <end position="283"/>
    </location>
</feature>
<dbReference type="PANTHER" id="PTHR43436">
    <property type="entry name" value="ARAC-FAMILY TRANSCRIPTIONAL REGULATOR"/>
    <property type="match status" value="1"/>
</dbReference>
<name>A0A6N7Z9J8_9PSEU</name>
<dbReference type="Gene3D" id="1.10.10.60">
    <property type="entry name" value="Homeodomain-like"/>
    <property type="match status" value="1"/>
</dbReference>
<dbReference type="AlphaFoldDB" id="A0A6N7Z9J8"/>
<dbReference type="Pfam" id="PF06719">
    <property type="entry name" value="AraC_N"/>
    <property type="match status" value="1"/>
</dbReference>
<dbReference type="InterPro" id="IPR009057">
    <property type="entry name" value="Homeodomain-like_sf"/>
</dbReference>
<proteinExistence type="predicted"/>
<dbReference type="RefSeq" id="WP_154760499.1">
    <property type="nucleotide sequence ID" value="NZ_WMBA01000067.1"/>
</dbReference>
<dbReference type="SUPFAM" id="SSF46689">
    <property type="entry name" value="Homeodomain-like"/>
    <property type="match status" value="2"/>
</dbReference>
<dbReference type="OrthoDB" id="34150at2"/>
<evidence type="ECO:0000313" key="4">
    <source>
        <dbReference type="EMBL" id="MTD58418.1"/>
    </source>
</evidence>
<keyword evidence="5" id="KW-1185">Reference proteome</keyword>
<evidence type="ECO:0000313" key="5">
    <source>
        <dbReference type="Proteomes" id="UP000440096"/>
    </source>
</evidence>
<protein>
    <submittedName>
        <fullName evidence="4">Helix-turn-helix domain-containing protein</fullName>
    </submittedName>
</protein>
<keyword evidence="1" id="KW-0805">Transcription regulation</keyword>
<dbReference type="Pfam" id="PF12833">
    <property type="entry name" value="HTH_18"/>
    <property type="match status" value="1"/>
</dbReference>
<evidence type="ECO:0000256" key="1">
    <source>
        <dbReference type="ARBA" id="ARBA00023015"/>
    </source>
</evidence>
<accession>A0A6N7Z9J8</accession>
<comment type="caution">
    <text evidence="4">The sequence shown here is derived from an EMBL/GenBank/DDBJ whole genome shotgun (WGS) entry which is preliminary data.</text>
</comment>
<keyword evidence="2" id="KW-0804">Transcription</keyword>
<dbReference type="GO" id="GO:0003700">
    <property type="term" value="F:DNA-binding transcription factor activity"/>
    <property type="evidence" value="ECO:0007669"/>
    <property type="project" value="InterPro"/>
</dbReference>
<dbReference type="InterPro" id="IPR009594">
    <property type="entry name" value="Tscrpt_reg_HTH_AraC_N"/>
</dbReference>
<dbReference type="InterPro" id="IPR018060">
    <property type="entry name" value="HTH_AraC"/>
</dbReference>
<dbReference type="Proteomes" id="UP000440096">
    <property type="component" value="Unassembled WGS sequence"/>
</dbReference>
<gene>
    <name evidence="4" type="ORF">GKO32_31215</name>
</gene>
<evidence type="ECO:0000256" key="2">
    <source>
        <dbReference type="ARBA" id="ARBA00023163"/>
    </source>
</evidence>
<dbReference type="PROSITE" id="PS01124">
    <property type="entry name" value="HTH_ARAC_FAMILY_2"/>
    <property type="match status" value="1"/>
</dbReference>
<dbReference type="PANTHER" id="PTHR43436:SF1">
    <property type="entry name" value="TRANSCRIPTIONAL REGULATORY PROTEIN"/>
    <property type="match status" value="1"/>
</dbReference>
<sequence>MLSELAELAIEVAGNPQRRKIVPGLTVYVERAPTFATPVVFDPVLYVVLQGAKQLLLDDRIVRYDESQLVIVTVNLPALAQVLRAAPENPYVAVEVRLDRHMLAELMRDIGVPPSPSTEAVSVHQAPAEIYDPLRRLLLLTRDPRAATLFASGTVREMAYHVLVSPHGGALRQMATSHSPLGQMAQATALMAQNLANPLEMSQLAGQLGISMTSLHRHFKSATGISPMTYYKRLRLHEARRLGAGGSFNVTEAAMAVGYASVAHFSRDYKRAFGQAPSHDFSLLRNQG</sequence>